<organism evidence="2 3">
    <name type="scientific">Phaeovulum vinaykumarii</name>
    <dbReference type="NCBI Taxonomy" id="407234"/>
    <lineage>
        <taxon>Bacteria</taxon>
        <taxon>Pseudomonadati</taxon>
        <taxon>Pseudomonadota</taxon>
        <taxon>Alphaproteobacteria</taxon>
        <taxon>Rhodobacterales</taxon>
        <taxon>Paracoccaceae</taxon>
        <taxon>Phaeovulum</taxon>
    </lineage>
</organism>
<sequence length="144" mass="15391">MLELRPIVPGFAVAPQIAIDDFDAIKAEGFRLVINNRPDNEVGADLASDKMRDAALAAGLDYVYLPYFSGNLTPPLADAFAEILSQHAGPVLAYCRSGTRSSYLWGMAQAGQRPTPEILSILLRAGYEASGLAPAIEGRAARLD</sequence>
<dbReference type="STRING" id="407234.SAMN05421795_10365"/>
<gene>
    <name evidence="2" type="ORF">SAMN05421795_10365</name>
</gene>
<protein>
    <submittedName>
        <fullName evidence="2">Sulfide:quinone oxidoreductase</fullName>
    </submittedName>
</protein>
<dbReference type="Gene3D" id="3.90.190.10">
    <property type="entry name" value="Protein tyrosine phosphatase superfamily"/>
    <property type="match status" value="1"/>
</dbReference>
<dbReference type="EMBL" id="FTOM01000003">
    <property type="protein sequence ID" value="SIS73387.1"/>
    <property type="molecule type" value="Genomic_DNA"/>
</dbReference>
<dbReference type="Proteomes" id="UP000186098">
    <property type="component" value="Unassembled WGS sequence"/>
</dbReference>
<dbReference type="GO" id="GO:0016787">
    <property type="term" value="F:hydrolase activity"/>
    <property type="evidence" value="ECO:0007669"/>
    <property type="project" value="InterPro"/>
</dbReference>
<reference evidence="3" key="1">
    <citation type="submission" date="2017-01" db="EMBL/GenBank/DDBJ databases">
        <authorList>
            <person name="Varghese N."/>
            <person name="Submissions S."/>
        </authorList>
    </citation>
    <scope>NUCLEOTIDE SEQUENCE [LARGE SCALE GENOMIC DNA]</scope>
    <source>
        <strain evidence="3">DSM 18714</strain>
    </source>
</reference>
<name>A0A1N7LHT2_9RHOB</name>
<evidence type="ECO:0000313" key="3">
    <source>
        <dbReference type="Proteomes" id="UP000186098"/>
    </source>
</evidence>
<dbReference type="NCBIfam" id="TIGR01244">
    <property type="entry name" value="TIGR01244 family sulfur transferase"/>
    <property type="match status" value="1"/>
</dbReference>
<dbReference type="InterPro" id="IPR005939">
    <property type="entry name" value="BLH_phosphatase-like"/>
</dbReference>
<dbReference type="RefSeq" id="WP_159440055.1">
    <property type="nucleotide sequence ID" value="NZ_FTOM01000003.1"/>
</dbReference>
<feature type="domain" description="Beta-lactamase hydrolase-like protein phosphatase-like" evidence="1">
    <location>
        <begin position="4"/>
        <end position="111"/>
    </location>
</feature>
<dbReference type="AlphaFoldDB" id="A0A1N7LHT2"/>
<accession>A0A1N7LHT2</accession>
<dbReference type="CDD" id="cd14503">
    <property type="entry name" value="PTP-bact"/>
    <property type="match status" value="1"/>
</dbReference>
<dbReference type="Pfam" id="PF04273">
    <property type="entry name" value="BLH_phosphatase"/>
    <property type="match status" value="1"/>
</dbReference>
<dbReference type="SUPFAM" id="SSF52799">
    <property type="entry name" value="(Phosphotyrosine protein) phosphatases II"/>
    <property type="match status" value="1"/>
</dbReference>
<evidence type="ECO:0000259" key="1">
    <source>
        <dbReference type="Pfam" id="PF04273"/>
    </source>
</evidence>
<evidence type="ECO:0000313" key="2">
    <source>
        <dbReference type="EMBL" id="SIS73387.1"/>
    </source>
</evidence>
<proteinExistence type="predicted"/>
<dbReference type="InterPro" id="IPR029021">
    <property type="entry name" value="Prot-tyrosine_phosphatase-like"/>
</dbReference>
<keyword evidence="3" id="KW-1185">Reference proteome</keyword>